<dbReference type="KEGG" id="vg:40232928"/>
<dbReference type="Proteomes" id="UP000008404">
    <property type="component" value="Segment"/>
</dbReference>
<accession>G1CZX9</accession>
<evidence type="ECO:0000256" key="1">
    <source>
        <dbReference type="SAM" id="MobiDB-lite"/>
    </source>
</evidence>
<name>G1CZX9_9CAUD</name>
<feature type="region of interest" description="Disordered" evidence="1">
    <location>
        <begin position="44"/>
        <end position="89"/>
    </location>
</feature>
<gene>
    <name evidence="2" type="primary">21</name>
    <name evidence="2" type="ORF">PBI_BAKA_21</name>
</gene>
<dbReference type="RefSeq" id="YP_009636192.1">
    <property type="nucleotide sequence ID" value="NC_042316.1"/>
</dbReference>
<dbReference type="GeneID" id="40232928"/>
<feature type="compositionally biased region" description="Basic residues" evidence="1">
    <location>
        <begin position="79"/>
        <end position="89"/>
    </location>
</feature>
<dbReference type="EMBL" id="JF937090">
    <property type="protein sequence ID" value="AEK08079.1"/>
    <property type="molecule type" value="Genomic_DNA"/>
</dbReference>
<evidence type="ECO:0000313" key="2">
    <source>
        <dbReference type="EMBL" id="AEK08079.1"/>
    </source>
</evidence>
<feature type="compositionally biased region" description="Basic and acidic residues" evidence="1">
    <location>
        <begin position="45"/>
        <end position="78"/>
    </location>
</feature>
<protein>
    <submittedName>
        <fullName evidence="2">Uncharacterized protein</fullName>
    </submittedName>
</protein>
<sequence>MRGVMPKPVDPDLLEALLFEYRSYAQNGLDDRAEDVAKVLAIYGHDPRPVKSEKPAPEPKERAVADEPLEKAVEEAPAPKRRGRPPKGE</sequence>
<keyword evidence="3" id="KW-1185">Reference proteome</keyword>
<proteinExistence type="predicted"/>
<evidence type="ECO:0000313" key="3">
    <source>
        <dbReference type="Proteomes" id="UP000008404"/>
    </source>
</evidence>
<organism evidence="2 3">
    <name type="scientific">Mycobacterium phage Baka</name>
    <dbReference type="NCBI Taxonomy" id="2902882"/>
    <lineage>
        <taxon>Viruses</taxon>
        <taxon>Duplodnaviria</taxon>
        <taxon>Heunggongvirae</taxon>
        <taxon>Uroviricota</taxon>
        <taxon>Caudoviricetes</taxon>
        <taxon>Omegavirus</taxon>
        <taxon>Omegavirus baka</taxon>
    </lineage>
</organism>
<reference evidence="2 3" key="1">
    <citation type="journal article" date="2012" name="J. Virol.">
        <title>Complete Genome Sequences of 138 Mycobacteriophages.</title>
        <authorList>
            <consortium name="the Science Education Alliance Phage Hunters Advancing Genomics and Evolutionary Science Program"/>
            <consortium name="the KwaZulu-Natal Research Institute for Tuberculosis and HIV Mycobacterial Genetics Course Students"/>
            <consortium name="the Phage Hunters Integrating Research and Education Program"/>
            <person name="Hatfull G.F."/>
        </authorList>
    </citation>
    <scope>NUCLEOTIDE SEQUENCE [LARGE SCALE GENOMIC DNA]</scope>
    <source>
        <strain evidence="2">Baka</strain>
    </source>
</reference>